<dbReference type="EMBL" id="GBRH01178096">
    <property type="protein sequence ID" value="JAE19800.1"/>
    <property type="molecule type" value="Transcribed_RNA"/>
</dbReference>
<organism evidence="1">
    <name type="scientific">Arundo donax</name>
    <name type="common">Giant reed</name>
    <name type="synonym">Donax arundinaceus</name>
    <dbReference type="NCBI Taxonomy" id="35708"/>
    <lineage>
        <taxon>Eukaryota</taxon>
        <taxon>Viridiplantae</taxon>
        <taxon>Streptophyta</taxon>
        <taxon>Embryophyta</taxon>
        <taxon>Tracheophyta</taxon>
        <taxon>Spermatophyta</taxon>
        <taxon>Magnoliopsida</taxon>
        <taxon>Liliopsida</taxon>
        <taxon>Poales</taxon>
        <taxon>Poaceae</taxon>
        <taxon>PACMAD clade</taxon>
        <taxon>Arundinoideae</taxon>
        <taxon>Arundineae</taxon>
        <taxon>Arundo</taxon>
    </lineage>
</organism>
<evidence type="ECO:0000313" key="1">
    <source>
        <dbReference type="EMBL" id="JAE19800.1"/>
    </source>
</evidence>
<name>A0A0A9G3Y3_ARUDO</name>
<proteinExistence type="predicted"/>
<dbReference type="AlphaFoldDB" id="A0A0A9G3Y3"/>
<reference evidence="1" key="2">
    <citation type="journal article" date="2015" name="Data Brief">
        <title>Shoot transcriptome of the giant reed, Arundo donax.</title>
        <authorList>
            <person name="Barrero R.A."/>
            <person name="Guerrero F.D."/>
            <person name="Moolhuijzen P."/>
            <person name="Goolsby J.A."/>
            <person name="Tidwell J."/>
            <person name="Bellgard S.E."/>
            <person name="Bellgard M.I."/>
        </authorList>
    </citation>
    <scope>NUCLEOTIDE SEQUENCE</scope>
    <source>
        <tissue evidence="1">Shoot tissue taken approximately 20 cm above the soil surface</tissue>
    </source>
</reference>
<sequence length="16" mass="1792">MEMKGVGCYYAVLQSI</sequence>
<reference evidence="1" key="1">
    <citation type="submission" date="2014-09" db="EMBL/GenBank/DDBJ databases">
        <authorList>
            <person name="Magalhaes I.L.F."/>
            <person name="Oliveira U."/>
            <person name="Santos F.R."/>
            <person name="Vidigal T.H.D.A."/>
            <person name="Brescovit A.D."/>
            <person name="Santos A.J."/>
        </authorList>
    </citation>
    <scope>NUCLEOTIDE SEQUENCE</scope>
    <source>
        <tissue evidence="1">Shoot tissue taken approximately 20 cm above the soil surface</tissue>
    </source>
</reference>
<accession>A0A0A9G3Y3</accession>
<protein>
    <submittedName>
        <fullName evidence="1">Uncharacterized protein</fullName>
    </submittedName>
</protein>